<name>A0A7J9CLD6_GOSGO</name>
<organism evidence="2 3">
    <name type="scientific">Gossypium gossypioides</name>
    <name type="common">Mexican cotton</name>
    <name type="synonym">Selera gossypioides</name>
    <dbReference type="NCBI Taxonomy" id="34282"/>
    <lineage>
        <taxon>Eukaryota</taxon>
        <taxon>Viridiplantae</taxon>
        <taxon>Streptophyta</taxon>
        <taxon>Embryophyta</taxon>
        <taxon>Tracheophyta</taxon>
        <taxon>Spermatophyta</taxon>
        <taxon>Magnoliopsida</taxon>
        <taxon>eudicotyledons</taxon>
        <taxon>Gunneridae</taxon>
        <taxon>Pentapetalae</taxon>
        <taxon>rosids</taxon>
        <taxon>malvids</taxon>
        <taxon>Malvales</taxon>
        <taxon>Malvaceae</taxon>
        <taxon>Malvoideae</taxon>
        <taxon>Gossypium</taxon>
    </lineage>
</organism>
<accession>A0A7J9CLD6</accession>
<proteinExistence type="predicted"/>
<dbReference type="OrthoDB" id="10550295at2759"/>
<evidence type="ECO:0000256" key="1">
    <source>
        <dbReference type="SAM" id="MobiDB-lite"/>
    </source>
</evidence>
<protein>
    <submittedName>
        <fullName evidence="2">Uncharacterized protein</fullName>
    </submittedName>
</protein>
<sequence length="87" mass="9597">MLECLPLLKNMASIRPTVGSASWNAWPGASTFPMTPTQPPIYRASSPEGSHEESSRSSSRYQSPSPYGIQTPPLRVMQTPSHSLFYQ</sequence>
<evidence type="ECO:0000313" key="2">
    <source>
        <dbReference type="EMBL" id="MBA0749340.1"/>
    </source>
</evidence>
<evidence type="ECO:0000313" key="3">
    <source>
        <dbReference type="Proteomes" id="UP000593579"/>
    </source>
</evidence>
<reference evidence="2 3" key="1">
    <citation type="journal article" date="2019" name="Genome Biol. Evol.">
        <title>Insights into the evolution of the New World diploid cottons (Gossypium, subgenus Houzingenia) based on genome sequencing.</title>
        <authorList>
            <person name="Grover C.E."/>
            <person name="Arick M.A. 2nd"/>
            <person name="Thrash A."/>
            <person name="Conover J.L."/>
            <person name="Sanders W.S."/>
            <person name="Peterson D.G."/>
            <person name="Frelichowski J.E."/>
            <person name="Scheffler J.A."/>
            <person name="Scheffler B.E."/>
            <person name="Wendel J.F."/>
        </authorList>
    </citation>
    <scope>NUCLEOTIDE SEQUENCE [LARGE SCALE GENOMIC DNA]</scope>
    <source>
        <strain evidence="2">5</strain>
        <tissue evidence="2">Leaf</tissue>
    </source>
</reference>
<feature type="non-terminal residue" evidence="2">
    <location>
        <position position="1"/>
    </location>
</feature>
<feature type="region of interest" description="Disordered" evidence="1">
    <location>
        <begin position="29"/>
        <end position="87"/>
    </location>
</feature>
<feature type="compositionally biased region" description="Polar residues" evidence="1">
    <location>
        <begin position="78"/>
        <end position="87"/>
    </location>
</feature>
<feature type="compositionally biased region" description="Low complexity" evidence="1">
    <location>
        <begin position="56"/>
        <end position="68"/>
    </location>
</feature>
<dbReference type="EMBL" id="JABEZY010000011">
    <property type="protein sequence ID" value="MBA0749340.1"/>
    <property type="molecule type" value="Genomic_DNA"/>
</dbReference>
<dbReference type="AlphaFoldDB" id="A0A7J9CLD6"/>
<dbReference type="Proteomes" id="UP000593579">
    <property type="component" value="Unassembled WGS sequence"/>
</dbReference>
<keyword evidence="3" id="KW-1185">Reference proteome</keyword>
<comment type="caution">
    <text evidence="2">The sequence shown here is derived from an EMBL/GenBank/DDBJ whole genome shotgun (WGS) entry which is preliminary data.</text>
</comment>
<gene>
    <name evidence="2" type="ORF">Gogos_003284</name>
</gene>